<reference evidence="1" key="1">
    <citation type="submission" date="2014-09" db="EMBL/GenBank/DDBJ databases">
        <authorList>
            <person name="Magalhaes I.L.F."/>
            <person name="Oliveira U."/>
            <person name="Santos F.R."/>
            <person name="Vidigal T.H.D.A."/>
            <person name="Brescovit A.D."/>
            <person name="Santos A.J."/>
        </authorList>
    </citation>
    <scope>NUCLEOTIDE SEQUENCE</scope>
    <source>
        <tissue evidence="1">Shoot tissue taken approximately 20 cm above the soil surface</tissue>
    </source>
</reference>
<protein>
    <submittedName>
        <fullName evidence="1">Uncharacterized protein</fullName>
    </submittedName>
</protein>
<dbReference type="AlphaFoldDB" id="A0A0A9C6T9"/>
<accession>A0A0A9C6T9</accession>
<dbReference type="EMBL" id="GBRH01226604">
    <property type="protein sequence ID" value="JAD71291.1"/>
    <property type="molecule type" value="Transcribed_RNA"/>
</dbReference>
<organism evidence="1">
    <name type="scientific">Arundo donax</name>
    <name type="common">Giant reed</name>
    <name type="synonym">Donax arundinaceus</name>
    <dbReference type="NCBI Taxonomy" id="35708"/>
    <lineage>
        <taxon>Eukaryota</taxon>
        <taxon>Viridiplantae</taxon>
        <taxon>Streptophyta</taxon>
        <taxon>Embryophyta</taxon>
        <taxon>Tracheophyta</taxon>
        <taxon>Spermatophyta</taxon>
        <taxon>Magnoliopsida</taxon>
        <taxon>Liliopsida</taxon>
        <taxon>Poales</taxon>
        <taxon>Poaceae</taxon>
        <taxon>PACMAD clade</taxon>
        <taxon>Arundinoideae</taxon>
        <taxon>Arundineae</taxon>
        <taxon>Arundo</taxon>
    </lineage>
</organism>
<proteinExistence type="predicted"/>
<name>A0A0A9C6T9_ARUDO</name>
<evidence type="ECO:0000313" key="1">
    <source>
        <dbReference type="EMBL" id="JAD71291.1"/>
    </source>
</evidence>
<sequence>MINQTFSPACRADGPYLETALGVAARPMFRAGRPSQRWPLLQLRTAIQKRKLLNLT</sequence>
<reference evidence="1" key="2">
    <citation type="journal article" date="2015" name="Data Brief">
        <title>Shoot transcriptome of the giant reed, Arundo donax.</title>
        <authorList>
            <person name="Barrero R.A."/>
            <person name="Guerrero F.D."/>
            <person name="Moolhuijzen P."/>
            <person name="Goolsby J.A."/>
            <person name="Tidwell J."/>
            <person name="Bellgard S.E."/>
            <person name="Bellgard M.I."/>
        </authorList>
    </citation>
    <scope>NUCLEOTIDE SEQUENCE</scope>
    <source>
        <tissue evidence="1">Shoot tissue taken approximately 20 cm above the soil surface</tissue>
    </source>
</reference>